<keyword evidence="3" id="KW-0805">Transcription regulation</keyword>
<dbReference type="RefSeq" id="WP_331216883.1">
    <property type="nucleotide sequence ID" value="NZ_JAZGQK010000023.1"/>
</dbReference>
<evidence type="ECO:0000256" key="5">
    <source>
        <dbReference type="ARBA" id="ARBA00023163"/>
    </source>
</evidence>
<name>A0ABU7RZ37_9ACTN</name>
<dbReference type="SMART" id="SM01043">
    <property type="entry name" value="BTAD"/>
    <property type="match status" value="1"/>
</dbReference>
<organism evidence="9 10">
    <name type="scientific">Plantactinospora sonchi</name>
    <dbReference type="NCBI Taxonomy" id="1544735"/>
    <lineage>
        <taxon>Bacteria</taxon>
        <taxon>Bacillati</taxon>
        <taxon>Actinomycetota</taxon>
        <taxon>Actinomycetes</taxon>
        <taxon>Micromonosporales</taxon>
        <taxon>Micromonosporaceae</taxon>
        <taxon>Plantactinospora</taxon>
    </lineage>
</organism>
<dbReference type="InterPro" id="IPR005158">
    <property type="entry name" value="BTAD"/>
</dbReference>
<comment type="similarity">
    <text evidence="1">Belongs to the AfsR/DnrI/RedD regulatory family.</text>
</comment>
<dbReference type="PANTHER" id="PTHR35807">
    <property type="entry name" value="TRANSCRIPTIONAL REGULATOR REDD-RELATED"/>
    <property type="match status" value="1"/>
</dbReference>
<protein>
    <submittedName>
        <fullName evidence="9">BTAD domain-containing putative transcriptional regulator</fullName>
    </submittedName>
</protein>
<feature type="region of interest" description="Disordered" evidence="7">
    <location>
        <begin position="233"/>
        <end position="331"/>
    </location>
</feature>
<evidence type="ECO:0000256" key="1">
    <source>
        <dbReference type="ARBA" id="ARBA00005820"/>
    </source>
</evidence>
<dbReference type="InterPro" id="IPR016032">
    <property type="entry name" value="Sig_transdc_resp-reg_C-effctor"/>
</dbReference>
<dbReference type="InterPro" id="IPR011990">
    <property type="entry name" value="TPR-like_helical_dom_sf"/>
</dbReference>
<dbReference type="SUPFAM" id="SSF46894">
    <property type="entry name" value="C-terminal effector domain of the bipartite response regulators"/>
    <property type="match status" value="1"/>
</dbReference>
<evidence type="ECO:0000256" key="2">
    <source>
        <dbReference type="ARBA" id="ARBA00022737"/>
    </source>
</evidence>
<gene>
    <name evidence="9" type="ORF">V1633_25235</name>
</gene>
<dbReference type="Proteomes" id="UP001332243">
    <property type="component" value="Unassembled WGS sequence"/>
</dbReference>
<dbReference type="Gene3D" id="1.10.8.430">
    <property type="entry name" value="Helical domain of apoptotic protease-activating factors"/>
    <property type="match status" value="1"/>
</dbReference>
<dbReference type="SMART" id="SM00028">
    <property type="entry name" value="TPR"/>
    <property type="match status" value="3"/>
</dbReference>
<feature type="DNA-binding region" description="OmpR/PhoB-type" evidence="6">
    <location>
        <begin position="1"/>
        <end position="82"/>
    </location>
</feature>
<keyword evidence="5" id="KW-0804">Transcription</keyword>
<dbReference type="InterPro" id="IPR002182">
    <property type="entry name" value="NB-ARC"/>
</dbReference>
<dbReference type="SUPFAM" id="SSF52540">
    <property type="entry name" value="P-loop containing nucleoside triphosphate hydrolases"/>
    <property type="match status" value="1"/>
</dbReference>
<dbReference type="Gene3D" id="1.10.10.10">
    <property type="entry name" value="Winged helix-like DNA-binding domain superfamily/Winged helix DNA-binding domain"/>
    <property type="match status" value="1"/>
</dbReference>
<evidence type="ECO:0000256" key="7">
    <source>
        <dbReference type="SAM" id="MobiDB-lite"/>
    </source>
</evidence>
<keyword evidence="2" id="KW-0677">Repeat</keyword>
<dbReference type="EMBL" id="JAZGQK010000023">
    <property type="protein sequence ID" value="MEE6261795.1"/>
    <property type="molecule type" value="Genomic_DNA"/>
</dbReference>
<keyword evidence="4 6" id="KW-0238">DNA-binding</keyword>
<dbReference type="Pfam" id="PF03704">
    <property type="entry name" value="BTAD"/>
    <property type="match status" value="1"/>
</dbReference>
<keyword evidence="10" id="KW-1185">Reference proteome</keyword>
<dbReference type="InterPro" id="IPR001867">
    <property type="entry name" value="OmpR/PhoB-type_DNA-bd"/>
</dbReference>
<dbReference type="InterPro" id="IPR042197">
    <property type="entry name" value="Apaf_helical"/>
</dbReference>
<dbReference type="InterPro" id="IPR036388">
    <property type="entry name" value="WH-like_DNA-bd_sf"/>
</dbReference>
<comment type="caution">
    <text evidence="9">The sequence shown here is derived from an EMBL/GenBank/DDBJ whole genome shotgun (WGS) entry which is preliminary data.</text>
</comment>
<dbReference type="Pfam" id="PF00486">
    <property type="entry name" value="Trans_reg_C"/>
    <property type="match status" value="1"/>
</dbReference>
<dbReference type="InterPro" id="IPR051677">
    <property type="entry name" value="AfsR-DnrI-RedD_regulator"/>
</dbReference>
<evidence type="ECO:0000256" key="3">
    <source>
        <dbReference type="ARBA" id="ARBA00023015"/>
    </source>
</evidence>
<evidence type="ECO:0000259" key="8">
    <source>
        <dbReference type="PROSITE" id="PS51755"/>
    </source>
</evidence>
<dbReference type="InterPro" id="IPR027417">
    <property type="entry name" value="P-loop_NTPase"/>
</dbReference>
<dbReference type="PROSITE" id="PS51755">
    <property type="entry name" value="OMPR_PHOB"/>
    <property type="match status" value="1"/>
</dbReference>
<dbReference type="SUPFAM" id="SSF48452">
    <property type="entry name" value="TPR-like"/>
    <property type="match status" value="3"/>
</dbReference>
<dbReference type="InterPro" id="IPR019734">
    <property type="entry name" value="TPR_rpt"/>
</dbReference>
<dbReference type="Gene3D" id="1.25.40.10">
    <property type="entry name" value="Tetratricopeptide repeat domain"/>
    <property type="match status" value="3"/>
</dbReference>
<dbReference type="PRINTS" id="PR00364">
    <property type="entry name" value="DISEASERSIST"/>
</dbReference>
<dbReference type="Gene3D" id="3.40.50.300">
    <property type="entry name" value="P-loop containing nucleotide triphosphate hydrolases"/>
    <property type="match status" value="1"/>
</dbReference>
<evidence type="ECO:0000256" key="4">
    <source>
        <dbReference type="ARBA" id="ARBA00023125"/>
    </source>
</evidence>
<dbReference type="SMART" id="SM00862">
    <property type="entry name" value="Trans_reg_C"/>
    <property type="match status" value="1"/>
</dbReference>
<sequence>MADENAIPLGGRKPRALLAALLVDHGRVVPVDRLIDVVWGSRPPGSARAILQTHVSALRQVVVRADPAAAIVSRAPGYLLRITDSSLDRDVFERLLAEGRAAAEADRYADALDLLRAASSLWHGEPLDGVDSDLLSGEALRLNELRLIAIEQRVDAELTLGRAALVCAELTDLVRRFPFRERLRGQLMVALTALGRRSEALAAYRTGRAALIDEMGIEPGPSLRAVHERILREDAAPGGGAGTFGDSGPDDRPDRHTTSPASATTATGTTAGGEPAAVVRGPGTGQASTSDPLDGPPPPDVAAGQAPDDHTGSAWSRLRPAQLPPAPADFTGRGEEVRRLVNTLSSASAIGTAQVHIIVGTGGVGKSTLALRIGHEVADRYPDGQLYAELRGMGDAPADPYEVLGRFLRALGMTLTAVPTTLDERTERFRTLTAGQRILVVLDDAGSERQVRPLLPSASGCAVLITSRGRLGGIAGGSTTELGVLRPGDSVELLDRIVGHGRAAAEAEAAQQIVRQCGGLPLAIRVAGARLAGRQHWPLRLLANRLADERRRLDELAVGDQEVRASIALSYHTLDTQAREGLRVLGVLGLPDFASWVLSAVLGIPEAAGEELVERLVDAQLVDLVRLDGVGQLRYRLHDLVRLFAREVAEAEDPPEQIRRRVGALGAAVVWIVDAVSRLSPSGEFVAQTRPVTPRPGLEMAIAQAMENPTGWFTEEHEALTTVVAVTAGLDLHQTSCDLASLLTVPAYPLEKRFVAWSTMHDVALGAARRGGNSYGEALLLYGLGTLRCAQDRYDESVVYLRRALEAFRRSKDRRGEAASLAALGLACRELGRFDEASHFLDQSADLVTELDDDLATGHVHRLLGTVRLAQGGYPLAHFHLRLSLDMYRRAGSRRGECLVLRNLSMWHRAHGELDRAMELADQAVAGFREIGDELLTAYAVRTLAKALTVLGRGAEVLEQLRDVLATCTRAGDRWGEAATLRALGELHLAIGRLDDADRLLRDSARIWTALGLPLNRARVLGDLARVEQARGRTAAAAVLRREIAPVFARYGARERDELHAELTAADLPRPEPAGVDDRPVELAGAPEILQSAAGDPLEKI</sequence>
<accession>A0ABU7RZ37</accession>
<proteinExistence type="inferred from homology"/>
<evidence type="ECO:0000256" key="6">
    <source>
        <dbReference type="PROSITE-ProRule" id="PRU01091"/>
    </source>
</evidence>
<evidence type="ECO:0000313" key="9">
    <source>
        <dbReference type="EMBL" id="MEE6261795.1"/>
    </source>
</evidence>
<dbReference type="CDD" id="cd15831">
    <property type="entry name" value="BTAD"/>
    <property type="match status" value="1"/>
</dbReference>
<dbReference type="Pfam" id="PF00931">
    <property type="entry name" value="NB-ARC"/>
    <property type="match status" value="1"/>
</dbReference>
<dbReference type="PANTHER" id="PTHR35807:SF1">
    <property type="entry name" value="TRANSCRIPTIONAL REGULATOR REDD"/>
    <property type="match status" value="1"/>
</dbReference>
<dbReference type="Pfam" id="PF13374">
    <property type="entry name" value="TPR_10"/>
    <property type="match status" value="1"/>
</dbReference>
<dbReference type="Pfam" id="PF13424">
    <property type="entry name" value="TPR_12"/>
    <property type="match status" value="1"/>
</dbReference>
<reference evidence="9 10" key="1">
    <citation type="submission" date="2024-01" db="EMBL/GenBank/DDBJ databases">
        <title>Genome insights into Plantactinospora sonchi sp. nov.</title>
        <authorList>
            <person name="Wang L."/>
        </authorList>
    </citation>
    <scope>NUCLEOTIDE SEQUENCE [LARGE SCALE GENOMIC DNA]</scope>
    <source>
        <strain evidence="9 10">NEAU-QY2</strain>
    </source>
</reference>
<feature type="compositionally biased region" description="Low complexity" evidence="7">
    <location>
        <begin position="258"/>
        <end position="277"/>
    </location>
</feature>
<feature type="domain" description="OmpR/PhoB-type" evidence="8">
    <location>
        <begin position="1"/>
        <end position="82"/>
    </location>
</feature>
<evidence type="ECO:0000313" key="10">
    <source>
        <dbReference type="Proteomes" id="UP001332243"/>
    </source>
</evidence>